<evidence type="ECO:0000313" key="13">
    <source>
        <dbReference type="Proteomes" id="UP000591948"/>
    </source>
</evidence>
<dbReference type="EMBL" id="BLRX01000118">
    <property type="protein sequence ID" value="GFP25542.1"/>
    <property type="molecule type" value="Genomic_DNA"/>
</dbReference>
<dbReference type="PANTHER" id="PTHR34308:SF1">
    <property type="entry name" value="COBALAMIN BIOSYNTHESIS PROTEIN CBIB"/>
    <property type="match status" value="1"/>
</dbReference>
<keyword evidence="6 9" id="KW-0812">Transmembrane</keyword>
<dbReference type="AlphaFoldDB" id="A0A6V8P4G9"/>
<keyword evidence="13" id="KW-1185">Reference proteome</keyword>
<reference evidence="12 13" key="1">
    <citation type="journal article" date="2020" name="Front. Microbiol.">
        <title>Single-cell genomics of novel Actinobacteria with the Wood-Ljungdahl pathway discovered in a serpentinizing system.</title>
        <authorList>
            <person name="Merino N."/>
            <person name="Kawai M."/>
            <person name="Boyd E.S."/>
            <person name="Colman D.R."/>
            <person name="McGlynn S.E."/>
            <person name="Nealson K.H."/>
            <person name="Kurokawa K."/>
            <person name="Hongoh Y."/>
        </authorList>
    </citation>
    <scope>NUCLEOTIDE SEQUENCE [LARGE SCALE GENOMIC DNA]</scope>
    <source>
        <strain evidence="10 12">S25</strain>
        <strain evidence="11 13">S33</strain>
    </source>
</reference>
<evidence type="ECO:0000256" key="9">
    <source>
        <dbReference type="HAMAP-Rule" id="MF_00024"/>
    </source>
</evidence>
<dbReference type="Proteomes" id="UP000591948">
    <property type="component" value="Unassembled WGS sequence"/>
</dbReference>
<proteinExistence type="inferred from homology"/>
<comment type="subcellular location">
    <subcellularLocation>
        <location evidence="1 9">Cell membrane</location>
        <topology evidence="1 9">Multi-pass membrane protein</topology>
    </subcellularLocation>
</comment>
<comment type="function">
    <text evidence="9">Converts cobyric acid to cobinamide by the addition of aminopropanol on the F carboxylic group.</text>
</comment>
<keyword evidence="4 9" id="KW-1003">Cell membrane</keyword>
<dbReference type="GO" id="GO:0015420">
    <property type="term" value="F:ABC-type vitamin B12 transporter activity"/>
    <property type="evidence" value="ECO:0007669"/>
    <property type="project" value="UniProtKB-UniRule"/>
</dbReference>
<name>A0A6V8P4G9_9ACTN</name>
<feature type="transmembrane region" description="Helical" evidence="9">
    <location>
        <begin position="164"/>
        <end position="185"/>
    </location>
</feature>
<dbReference type="GO" id="GO:0048472">
    <property type="term" value="F:threonine-phosphate decarboxylase activity"/>
    <property type="evidence" value="ECO:0007669"/>
    <property type="project" value="InterPro"/>
</dbReference>
<evidence type="ECO:0000256" key="2">
    <source>
        <dbReference type="ARBA" id="ARBA00004953"/>
    </source>
</evidence>
<dbReference type="GO" id="GO:0005886">
    <property type="term" value="C:plasma membrane"/>
    <property type="evidence" value="ECO:0007669"/>
    <property type="project" value="UniProtKB-SubCell"/>
</dbReference>
<feature type="transmembrane region" description="Helical" evidence="9">
    <location>
        <begin position="216"/>
        <end position="235"/>
    </location>
</feature>
<comment type="caution">
    <text evidence="11">The sequence shown here is derived from an EMBL/GenBank/DDBJ whole genome shotgun (WGS) entry which is preliminary data.</text>
</comment>
<evidence type="ECO:0000313" key="12">
    <source>
        <dbReference type="Proteomes" id="UP000543224"/>
    </source>
</evidence>
<evidence type="ECO:0000313" key="11">
    <source>
        <dbReference type="EMBL" id="GFP27502.1"/>
    </source>
</evidence>
<dbReference type="NCBIfam" id="TIGR00380">
    <property type="entry name" value="cobal_cbiB"/>
    <property type="match status" value="1"/>
</dbReference>
<evidence type="ECO:0000313" key="10">
    <source>
        <dbReference type="EMBL" id="GFP25542.1"/>
    </source>
</evidence>
<keyword evidence="8 9" id="KW-0472">Membrane</keyword>
<dbReference type="HAMAP" id="MF_00024">
    <property type="entry name" value="CobD_CbiB"/>
    <property type="match status" value="1"/>
</dbReference>
<feature type="transmembrane region" description="Helical" evidence="9">
    <location>
        <begin position="301"/>
        <end position="326"/>
    </location>
</feature>
<evidence type="ECO:0000256" key="7">
    <source>
        <dbReference type="ARBA" id="ARBA00022989"/>
    </source>
</evidence>
<keyword evidence="7 9" id="KW-1133">Transmembrane helix</keyword>
<dbReference type="GO" id="GO:0009236">
    <property type="term" value="P:cobalamin biosynthetic process"/>
    <property type="evidence" value="ECO:0007669"/>
    <property type="project" value="UniProtKB-UniRule"/>
</dbReference>
<dbReference type="Proteomes" id="UP000543224">
    <property type="component" value="Unassembled WGS sequence"/>
</dbReference>
<evidence type="ECO:0000256" key="3">
    <source>
        <dbReference type="ARBA" id="ARBA00006263"/>
    </source>
</evidence>
<dbReference type="PANTHER" id="PTHR34308">
    <property type="entry name" value="COBALAMIN BIOSYNTHESIS PROTEIN CBIB"/>
    <property type="match status" value="1"/>
</dbReference>
<evidence type="ECO:0000256" key="4">
    <source>
        <dbReference type="ARBA" id="ARBA00022475"/>
    </source>
</evidence>
<evidence type="ECO:0000256" key="1">
    <source>
        <dbReference type="ARBA" id="ARBA00004651"/>
    </source>
</evidence>
<feature type="transmembrane region" description="Helical" evidence="9">
    <location>
        <begin position="63"/>
        <end position="84"/>
    </location>
</feature>
<dbReference type="Pfam" id="PF03186">
    <property type="entry name" value="CobD_Cbib"/>
    <property type="match status" value="1"/>
</dbReference>
<dbReference type="InterPro" id="IPR004485">
    <property type="entry name" value="Cobalamin_biosynth_CobD/CbiB"/>
</dbReference>
<evidence type="ECO:0000256" key="6">
    <source>
        <dbReference type="ARBA" id="ARBA00022692"/>
    </source>
</evidence>
<dbReference type="EMBL" id="BLRY01000039">
    <property type="protein sequence ID" value="GFP27502.1"/>
    <property type="molecule type" value="Genomic_DNA"/>
</dbReference>
<feature type="transmembrane region" description="Helical" evidence="9">
    <location>
        <begin position="90"/>
        <end position="110"/>
    </location>
</feature>
<protein>
    <recommendedName>
        <fullName evidence="9">Cobalamin biosynthesis protein CobD</fullName>
    </recommendedName>
</protein>
<comment type="pathway">
    <text evidence="2 9">Cofactor biosynthesis; adenosylcobalamin biosynthesis.</text>
</comment>
<gene>
    <name evidence="9" type="primary">cobD</name>
    <name evidence="10" type="ORF">HKBW3S25_01022</name>
    <name evidence="11" type="ORF">HKBW3S33_00915</name>
</gene>
<keyword evidence="5 9" id="KW-0169">Cobalamin biosynthesis</keyword>
<dbReference type="UniPathway" id="UPA00148"/>
<accession>A0A6V8P4G9</accession>
<comment type="similarity">
    <text evidence="3 9">Belongs to the CobD/CbiB family.</text>
</comment>
<evidence type="ECO:0000256" key="5">
    <source>
        <dbReference type="ARBA" id="ARBA00022573"/>
    </source>
</evidence>
<organism evidence="11 13">
    <name type="scientific">Candidatus Hakubella thermalkaliphila</name>
    <dbReference type="NCBI Taxonomy" id="2754717"/>
    <lineage>
        <taxon>Bacteria</taxon>
        <taxon>Bacillati</taxon>
        <taxon>Actinomycetota</taxon>
        <taxon>Actinomycetota incertae sedis</taxon>
        <taxon>Candidatus Hakubellales</taxon>
        <taxon>Candidatus Hakubellaceae</taxon>
        <taxon>Candidatus Hakubella</taxon>
    </lineage>
</organism>
<sequence>MVTPLIYYSFLSPVPLAYLLDLIIGDPRWLPHPVVGIGRLVSRGEKVLLQPTLTSRQKRVRGIILGLGILSIAWAAAWSIVKISYLLNPFLGYLVSVGIIFTTLAGKNLAARGLAIRKAILRGDLERAREIVSQIVGRDTKNLDFEDLIRATVESIAENTVDGIVAPLFYAFVGGAPLAMAYRAINTLDSMVGYKKEPYLHFGWASARMDDVANYIPARLNMLFISLAALCLGMDGRRAWRTARRDGRKHASPNSGLSEAAMAGALGVQLGGRSFYGGKEVFHPFLGNKVQSLSPEHIRKAVFVSLLSSLICLILGMSVVIFLHWWA</sequence>
<evidence type="ECO:0000256" key="8">
    <source>
        <dbReference type="ARBA" id="ARBA00023136"/>
    </source>
</evidence>